<dbReference type="GeneID" id="101234775"/>
<sequence>MKHVWILLVAAYIMRIAGDTQPSVTSLETLKTTPSCEYKNQPTGTPIPTPKCAGFDTCRTFTGWLNGTFTHPFDDHSFVTCIPNDSADGGTFTCGTCYPPLFYSEKCSSCEWNNDDSLNDCSTTIKPGVVPTTDYKTNFCDSKPKSQNYEDPVNPSYYYACVAKITYHMWCGSNLLYYNSTCDACLSKQ</sequence>
<evidence type="ECO:0000256" key="1">
    <source>
        <dbReference type="SAM" id="SignalP"/>
    </source>
</evidence>
<protein>
    <submittedName>
        <fullName evidence="3">Uncharacterized protein LOC101234775 isoform X2</fullName>
    </submittedName>
</protein>
<evidence type="ECO:0000313" key="2">
    <source>
        <dbReference type="Proteomes" id="UP001652625"/>
    </source>
</evidence>
<dbReference type="Gene3D" id="3.20.20.80">
    <property type="entry name" value="Glycosidases"/>
    <property type="match status" value="1"/>
</dbReference>
<feature type="signal peptide" evidence="1">
    <location>
        <begin position="1"/>
        <end position="18"/>
    </location>
</feature>
<accession>A0ABM4BG71</accession>
<proteinExistence type="predicted"/>
<name>A0ABM4BG71_HYDVU</name>
<gene>
    <name evidence="3" type="primary">LOC101234775</name>
</gene>
<dbReference type="SUPFAM" id="SSF57625">
    <property type="entry name" value="Invertebrate chitin-binding proteins"/>
    <property type="match status" value="1"/>
</dbReference>
<keyword evidence="1" id="KW-0732">Signal</keyword>
<reference evidence="3" key="1">
    <citation type="submission" date="2025-08" db="UniProtKB">
        <authorList>
            <consortium name="RefSeq"/>
        </authorList>
    </citation>
    <scope>IDENTIFICATION</scope>
</reference>
<keyword evidence="2" id="KW-1185">Reference proteome</keyword>
<dbReference type="Proteomes" id="UP001652625">
    <property type="component" value="Chromosome 03"/>
</dbReference>
<dbReference type="InterPro" id="IPR036508">
    <property type="entry name" value="Chitin-bd_dom_sf"/>
</dbReference>
<organism evidence="2 3">
    <name type="scientific">Hydra vulgaris</name>
    <name type="common">Hydra</name>
    <name type="synonym">Hydra attenuata</name>
    <dbReference type="NCBI Taxonomy" id="6087"/>
    <lineage>
        <taxon>Eukaryota</taxon>
        <taxon>Metazoa</taxon>
        <taxon>Cnidaria</taxon>
        <taxon>Hydrozoa</taxon>
        <taxon>Hydroidolina</taxon>
        <taxon>Anthoathecata</taxon>
        <taxon>Aplanulata</taxon>
        <taxon>Hydridae</taxon>
        <taxon>Hydra</taxon>
    </lineage>
</organism>
<feature type="chain" id="PRO_5045310213" evidence="1">
    <location>
        <begin position="19"/>
        <end position="189"/>
    </location>
</feature>
<dbReference type="RefSeq" id="XP_065647977.1">
    <property type="nucleotide sequence ID" value="XM_065791905.1"/>
</dbReference>
<evidence type="ECO:0000313" key="3">
    <source>
        <dbReference type="RefSeq" id="XP_065647977.1"/>
    </source>
</evidence>